<dbReference type="PROSITE" id="PS50097">
    <property type="entry name" value="BTB"/>
    <property type="match status" value="1"/>
</dbReference>
<dbReference type="InterPro" id="IPR011333">
    <property type="entry name" value="SKP1/BTB/POZ_sf"/>
</dbReference>
<dbReference type="AlphaFoldDB" id="A0A0J7B728"/>
<dbReference type="InterPro" id="IPR000210">
    <property type="entry name" value="BTB/POZ_dom"/>
</dbReference>
<dbReference type="PANTHER" id="PTHR47843">
    <property type="entry name" value="BTB DOMAIN-CONTAINING PROTEIN-RELATED"/>
    <property type="match status" value="1"/>
</dbReference>
<feature type="compositionally biased region" description="Low complexity" evidence="1">
    <location>
        <begin position="356"/>
        <end position="366"/>
    </location>
</feature>
<dbReference type="CDD" id="cd18186">
    <property type="entry name" value="BTB_POZ_ZBTB_KLHL-like"/>
    <property type="match status" value="1"/>
</dbReference>
<name>A0A0J7B728_COCIT</name>
<organism evidence="3 4">
    <name type="scientific">Coccidioides immitis RMSCC 2394</name>
    <dbReference type="NCBI Taxonomy" id="404692"/>
    <lineage>
        <taxon>Eukaryota</taxon>
        <taxon>Fungi</taxon>
        <taxon>Dikarya</taxon>
        <taxon>Ascomycota</taxon>
        <taxon>Pezizomycotina</taxon>
        <taxon>Eurotiomycetes</taxon>
        <taxon>Eurotiomycetidae</taxon>
        <taxon>Onygenales</taxon>
        <taxon>Onygenaceae</taxon>
        <taxon>Coccidioides</taxon>
    </lineage>
</organism>
<dbReference type="Pfam" id="PF00651">
    <property type="entry name" value="BTB"/>
    <property type="match status" value="1"/>
</dbReference>
<sequence length="366" mass="40227">MVVHAYLHPPIIHRVTNQYPSSNPTQRIIHRQIDCSGAKKYVSMTSLRFRGVTVITITVGESEAQFQAHKDLLCQKSPFFNGALTSDFKEAAEHAITLPEDDPDTFERFLQWVYSGTYVLSGIGSDEEVDERYLQLAQLYVLADKLEVPALKHNIINEMFLMKLSPGKPPQVDVISYVYENTRVRSPLRQLIVAWLVWHVDFEWYKTASAMNFLPQCPEFAADLAVALARRFVDFNMLDPFTGSPDNFYHEGSVFPYVQSPTSDNPKHARLGSTKKQPLAINTSATQQSNPGLRPMASINTIAASGVGGSRIGSSMSLRTSEPLRSPGLFSSASSDTAQTPTFSSSQGFGYGPGAGSSSASSNGFG</sequence>
<evidence type="ECO:0000313" key="3">
    <source>
        <dbReference type="EMBL" id="KMP05757.1"/>
    </source>
</evidence>
<dbReference type="STRING" id="404692.A0A0J7B728"/>
<dbReference type="PANTHER" id="PTHR47843:SF2">
    <property type="entry name" value="BTB DOMAIN-CONTAINING PROTEIN"/>
    <property type="match status" value="1"/>
</dbReference>
<feature type="compositionally biased region" description="Polar residues" evidence="1">
    <location>
        <begin position="329"/>
        <end position="344"/>
    </location>
</feature>
<evidence type="ECO:0000256" key="1">
    <source>
        <dbReference type="SAM" id="MobiDB-lite"/>
    </source>
</evidence>
<evidence type="ECO:0000313" key="4">
    <source>
        <dbReference type="Proteomes" id="UP000054565"/>
    </source>
</evidence>
<dbReference type="SUPFAM" id="SSF54695">
    <property type="entry name" value="POZ domain"/>
    <property type="match status" value="1"/>
</dbReference>
<dbReference type="Gene3D" id="3.30.710.10">
    <property type="entry name" value="Potassium Channel Kv1.1, Chain A"/>
    <property type="match status" value="1"/>
</dbReference>
<dbReference type="EMBL" id="DS028095">
    <property type="protein sequence ID" value="KMP05757.1"/>
    <property type="molecule type" value="Genomic_DNA"/>
</dbReference>
<gene>
    <name evidence="3" type="ORF">CIRG_05438</name>
</gene>
<proteinExistence type="predicted"/>
<accession>A0A0J7B728</accession>
<dbReference type="Proteomes" id="UP000054565">
    <property type="component" value="Unassembled WGS sequence"/>
</dbReference>
<feature type="domain" description="BTB" evidence="2">
    <location>
        <begin position="53"/>
        <end position="122"/>
    </location>
</feature>
<evidence type="ECO:0000259" key="2">
    <source>
        <dbReference type="PROSITE" id="PS50097"/>
    </source>
</evidence>
<feature type="compositionally biased region" description="Polar residues" evidence="1">
    <location>
        <begin position="274"/>
        <end position="291"/>
    </location>
</feature>
<dbReference type="OrthoDB" id="61370at2759"/>
<reference evidence="4" key="1">
    <citation type="journal article" date="2010" name="Genome Res.">
        <title>Population genomic sequencing of Coccidioides fungi reveals recent hybridization and transposon control.</title>
        <authorList>
            <person name="Neafsey D.E."/>
            <person name="Barker B.M."/>
            <person name="Sharpton T.J."/>
            <person name="Stajich J.E."/>
            <person name="Park D.J."/>
            <person name="Whiston E."/>
            <person name="Hung C.-Y."/>
            <person name="McMahan C."/>
            <person name="White J."/>
            <person name="Sykes S."/>
            <person name="Heiman D."/>
            <person name="Young S."/>
            <person name="Zeng Q."/>
            <person name="Abouelleil A."/>
            <person name="Aftuck L."/>
            <person name="Bessette D."/>
            <person name="Brown A."/>
            <person name="FitzGerald M."/>
            <person name="Lui A."/>
            <person name="Macdonald J.P."/>
            <person name="Priest M."/>
            <person name="Orbach M.J."/>
            <person name="Galgiani J.N."/>
            <person name="Kirkland T.N."/>
            <person name="Cole G.T."/>
            <person name="Birren B.W."/>
            <person name="Henn M.R."/>
            <person name="Taylor J.W."/>
            <person name="Rounsley S.D."/>
        </authorList>
    </citation>
    <scope>NUCLEOTIDE SEQUENCE [LARGE SCALE GENOMIC DNA]</scope>
    <source>
        <strain evidence="4">RMSCC 2394</strain>
    </source>
</reference>
<feature type="region of interest" description="Disordered" evidence="1">
    <location>
        <begin position="313"/>
        <end position="366"/>
    </location>
</feature>
<feature type="region of interest" description="Disordered" evidence="1">
    <location>
        <begin position="260"/>
        <end position="295"/>
    </location>
</feature>
<protein>
    <recommendedName>
        <fullName evidence="2">BTB domain-containing protein</fullName>
    </recommendedName>
</protein>
<dbReference type="SMART" id="SM00225">
    <property type="entry name" value="BTB"/>
    <property type="match status" value="1"/>
</dbReference>